<name>A0A4P6JTX7_KTERU</name>
<dbReference type="EMBL" id="CP035758">
    <property type="protein sequence ID" value="QBD79047.1"/>
    <property type="molecule type" value="Genomic_DNA"/>
</dbReference>
<reference evidence="2 3" key="1">
    <citation type="submission" date="2019-01" db="EMBL/GenBank/DDBJ databases">
        <title>Ktedonosporobacter rubrisoli SCAWS-G2.</title>
        <authorList>
            <person name="Huang Y."/>
            <person name="Yan B."/>
        </authorList>
    </citation>
    <scope>NUCLEOTIDE SEQUENCE [LARGE SCALE GENOMIC DNA]</scope>
    <source>
        <strain evidence="2 3">SCAWS-G2</strain>
    </source>
</reference>
<evidence type="ECO:0000256" key="1">
    <source>
        <dbReference type="SAM" id="MobiDB-lite"/>
    </source>
</evidence>
<dbReference type="InterPro" id="IPR045706">
    <property type="entry name" value="DUF6062"/>
</dbReference>
<organism evidence="2 3">
    <name type="scientific">Ktedonosporobacter rubrisoli</name>
    <dbReference type="NCBI Taxonomy" id="2509675"/>
    <lineage>
        <taxon>Bacteria</taxon>
        <taxon>Bacillati</taxon>
        <taxon>Chloroflexota</taxon>
        <taxon>Ktedonobacteria</taxon>
        <taxon>Ktedonobacterales</taxon>
        <taxon>Ktedonosporobacteraceae</taxon>
        <taxon>Ktedonosporobacter</taxon>
    </lineage>
</organism>
<evidence type="ECO:0000313" key="2">
    <source>
        <dbReference type="EMBL" id="QBD79047.1"/>
    </source>
</evidence>
<dbReference type="KEGG" id="kbs:EPA93_24900"/>
<dbReference type="RefSeq" id="WP_129890100.1">
    <property type="nucleotide sequence ID" value="NZ_CP035758.1"/>
</dbReference>
<dbReference type="AlphaFoldDB" id="A0A4P6JTX7"/>
<dbReference type="OrthoDB" id="9810814at2"/>
<accession>A0A4P6JTX7</accession>
<feature type="region of interest" description="Disordered" evidence="1">
    <location>
        <begin position="206"/>
        <end position="225"/>
    </location>
</feature>
<gene>
    <name evidence="2" type="ORF">EPA93_24900</name>
</gene>
<keyword evidence="3" id="KW-1185">Reference proteome</keyword>
<dbReference type="Pfam" id="PF19538">
    <property type="entry name" value="DUF6062"/>
    <property type="match status" value="1"/>
</dbReference>
<sequence>MQRTQEYQTLLYACQQEGCPICRLLQESTQRYLRAWQYEHFTDVGIREELRRTRGFCHTHTWQLVHLGAALPIAQAYRDIISDIIEQLQSGQHEVQPPSGSLLRRFFEAKQEASRCPACQQQRKAEERYISSLRQALLDEAFYAQFTESQGLCLPHFQLASTLKLSSTPGDWLARLRKAQLSCLQRLDGQLGELIRKHDYRFKDEPRGPEMKSWQRAAGLVAGEE</sequence>
<dbReference type="Proteomes" id="UP000290365">
    <property type="component" value="Chromosome"/>
</dbReference>
<protein>
    <submittedName>
        <fullName evidence="2">Uncharacterized protein</fullName>
    </submittedName>
</protein>
<proteinExistence type="predicted"/>
<evidence type="ECO:0000313" key="3">
    <source>
        <dbReference type="Proteomes" id="UP000290365"/>
    </source>
</evidence>